<feature type="domain" description="HAMP" evidence="26">
    <location>
        <begin position="80"/>
        <end position="132"/>
    </location>
</feature>
<keyword evidence="19" id="KW-0843">Virulence</keyword>
<evidence type="ECO:0000256" key="10">
    <source>
        <dbReference type="ARBA" id="ARBA00022741"/>
    </source>
</evidence>
<feature type="transmembrane region" description="Helical" evidence="24">
    <location>
        <begin position="758"/>
        <end position="775"/>
    </location>
</feature>
<evidence type="ECO:0000256" key="23">
    <source>
        <dbReference type="SAM" id="MobiDB-lite"/>
    </source>
</evidence>
<evidence type="ECO:0000256" key="13">
    <source>
        <dbReference type="ARBA" id="ARBA00022840"/>
    </source>
</evidence>
<evidence type="ECO:0000256" key="15">
    <source>
        <dbReference type="ARBA" id="ARBA00022912"/>
    </source>
</evidence>
<dbReference type="EMBL" id="JBHMAX010000002">
    <property type="protein sequence ID" value="MFB9730639.1"/>
    <property type="molecule type" value="Genomic_DNA"/>
</dbReference>
<dbReference type="PROSITE" id="PS50109">
    <property type="entry name" value="HIS_KIN"/>
    <property type="match status" value="1"/>
</dbReference>
<evidence type="ECO:0000256" key="12">
    <source>
        <dbReference type="ARBA" id="ARBA00022801"/>
    </source>
</evidence>
<keyword evidence="20" id="KW-0464">Manganese</keyword>
<dbReference type="Pfam" id="PF02518">
    <property type="entry name" value="HATPase_c"/>
    <property type="match status" value="1"/>
</dbReference>
<evidence type="ECO:0000313" key="28">
    <source>
        <dbReference type="Proteomes" id="UP001589613"/>
    </source>
</evidence>
<dbReference type="RefSeq" id="WP_141337424.1">
    <property type="nucleotide sequence ID" value="NZ_JBHMAX010000002.1"/>
</dbReference>
<dbReference type="InterPro" id="IPR050980">
    <property type="entry name" value="2C_sensor_his_kinase"/>
</dbReference>
<feature type="transmembrane region" description="Helical" evidence="24">
    <location>
        <begin position="601"/>
        <end position="620"/>
    </location>
</feature>
<dbReference type="Pfam" id="PF13687">
    <property type="entry name" value="DUF4153"/>
    <property type="match status" value="1"/>
</dbReference>
<organism evidence="27 28">
    <name type="scientific">Ornithinimicrobium kibberense</name>
    <dbReference type="NCBI Taxonomy" id="282060"/>
    <lineage>
        <taxon>Bacteria</taxon>
        <taxon>Bacillati</taxon>
        <taxon>Actinomycetota</taxon>
        <taxon>Actinomycetes</taxon>
        <taxon>Micrococcales</taxon>
        <taxon>Ornithinimicrobiaceae</taxon>
        <taxon>Ornithinimicrobium</taxon>
    </lineage>
</organism>
<dbReference type="InterPro" id="IPR003661">
    <property type="entry name" value="HisK_dim/P_dom"/>
</dbReference>
<dbReference type="PROSITE" id="PS50885">
    <property type="entry name" value="HAMP"/>
    <property type="match status" value="1"/>
</dbReference>
<keyword evidence="11" id="KW-0418">Kinase</keyword>
<evidence type="ECO:0000256" key="21">
    <source>
        <dbReference type="ARBA" id="ARBA00040454"/>
    </source>
</evidence>
<keyword evidence="16 24" id="KW-1133">Transmembrane helix</keyword>
<dbReference type="InterPro" id="IPR003594">
    <property type="entry name" value="HATPase_dom"/>
</dbReference>
<evidence type="ECO:0000256" key="17">
    <source>
        <dbReference type="ARBA" id="ARBA00023012"/>
    </source>
</evidence>
<dbReference type="Gene3D" id="6.10.340.10">
    <property type="match status" value="1"/>
</dbReference>
<dbReference type="PANTHER" id="PTHR44936:SF9">
    <property type="entry name" value="SENSOR PROTEIN CREC"/>
    <property type="match status" value="1"/>
</dbReference>
<evidence type="ECO:0000256" key="7">
    <source>
        <dbReference type="ARBA" id="ARBA00022553"/>
    </source>
</evidence>
<dbReference type="InterPro" id="IPR036097">
    <property type="entry name" value="HisK_dim/P_sf"/>
</dbReference>
<dbReference type="PRINTS" id="PR00344">
    <property type="entry name" value="BCTRLSENSOR"/>
</dbReference>
<dbReference type="CDD" id="cd06225">
    <property type="entry name" value="HAMP"/>
    <property type="match status" value="1"/>
</dbReference>
<feature type="region of interest" description="Disordered" evidence="23">
    <location>
        <begin position="1"/>
        <end position="25"/>
    </location>
</feature>
<reference evidence="27 28" key="1">
    <citation type="submission" date="2024-09" db="EMBL/GenBank/DDBJ databases">
        <authorList>
            <person name="Sun Q."/>
            <person name="Mori K."/>
        </authorList>
    </citation>
    <scope>NUCLEOTIDE SEQUENCE [LARGE SCALE GENOMIC DNA]</scope>
    <source>
        <strain evidence="27 28">JCM 12763</strain>
    </source>
</reference>
<protein>
    <recommendedName>
        <fullName evidence="21">Signal transduction histidine-protein kinase/phosphatase MprB</fullName>
        <ecNumber evidence="5">2.7.13.3</ecNumber>
    </recommendedName>
    <alternativeName>
        <fullName evidence="22">Mycobacterial persistence regulator B</fullName>
    </alternativeName>
</protein>
<feature type="transmembrane region" description="Helical" evidence="24">
    <location>
        <begin position="557"/>
        <end position="581"/>
    </location>
</feature>
<evidence type="ECO:0000256" key="8">
    <source>
        <dbReference type="ARBA" id="ARBA00022679"/>
    </source>
</evidence>
<keyword evidence="12" id="KW-0378">Hydrolase</keyword>
<keyword evidence="15" id="KW-0904">Protein phosphatase</keyword>
<feature type="transmembrane region" description="Helical" evidence="24">
    <location>
        <begin position="419"/>
        <end position="439"/>
    </location>
</feature>
<comment type="catalytic activity">
    <reaction evidence="1">
        <text>ATP + protein L-histidine = ADP + protein N-phospho-L-histidine.</text>
        <dbReference type="EC" id="2.7.13.3"/>
    </reaction>
</comment>
<dbReference type="CDD" id="cd00075">
    <property type="entry name" value="HATPase"/>
    <property type="match status" value="1"/>
</dbReference>
<keyword evidence="13" id="KW-0067">ATP-binding</keyword>
<evidence type="ECO:0000256" key="16">
    <source>
        <dbReference type="ARBA" id="ARBA00022989"/>
    </source>
</evidence>
<evidence type="ECO:0000259" key="25">
    <source>
        <dbReference type="PROSITE" id="PS50109"/>
    </source>
</evidence>
<evidence type="ECO:0000313" key="27">
    <source>
        <dbReference type="EMBL" id="MFB9730639.1"/>
    </source>
</evidence>
<feature type="transmembrane region" description="Helical" evidence="24">
    <location>
        <begin position="493"/>
        <end position="513"/>
    </location>
</feature>
<dbReference type="SUPFAM" id="SSF47384">
    <property type="entry name" value="Homodimeric domain of signal transducing histidine kinase"/>
    <property type="match status" value="1"/>
</dbReference>
<dbReference type="InterPro" id="IPR036890">
    <property type="entry name" value="HATPase_C_sf"/>
</dbReference>
<feature type="region of interest" description="Disordered" evidence="23">
    <location>
        <begin position="255"/>
        <end position="289"/>
    </location>
</feature>
<keyword evidence="28" id="KW-1185">Reference proteome</keyword>
<evidence type="ECO:0000259" key="26">
    <source>
        <dbReference type="PROSITE" id="PS50885"/>
    </source>
</evidence>
<feature type="domain" description="Histidine kinase" evidence="25">
    <location>
        <begin position="140"/>
        <end position="366"/>
    </location>
</feature>
<keyword evidence="6" id="KW-1003">Cell membrane</keyword>
<feature type="transmembrane region" description="Helical" evidence="24">
    <location>
        <begin position="685"/>
        <end position="704"/>
    </location>
</feature>
<dbReference type="SUPFAM" id="SSF158472">
    <property type="entry name" value="HAMP domain-like"/>
    <property type="match status" value="1"/>
</dbReference>
<feature type="transmembrane region" description="Helical" evidence="24">
    <location>
        <begin position="469"/>
        <end position="487"/>
    </location>
</feature>
<evidence type="ECO:0000256" key="11">
    <source>
        <dbReference type="ARBA" id="ARBA00022777"/>
    </source>
</evidence>
<dbReference type="InterPro" id="IPR025291">
    <property type="entry name" value="DUF4153"/>
</dbReference>
<dbReference type="SMART" id="SM00388">
    <property type="entry name" value="HisKA"/>
    <property type="match status" value="1"/>
</dbReference>
<feature type="transmembrane region" description="Helical" evidence="24">
    <location>
        <begin position="445"/>
        <end position="462"/>
    </location>
</feature>
<keyword evidence="24" id="KW-0472">Membrane</keyword>
<keyword evidence="10" id="KW-0547">Nucleotide-binding</keyword>
<dbReference type="SUPFAM" id="SSF55874">
    <property type="entry name" value="ATPase domain of HSP90 chaperone/DNA topoisomerase II/histidine kinase"/>
    <property type="match status" value="1"/>
</dbReference>
<evidence type="ECO:0000256" key="18">
    <source>
        <dbReference type="ARBA" id="ARBA00023016"/>
    </source>
</evidence>
<evidence type="ECO:0000256" key="22">
    <source>
        <dbReference type="ARBA" id="ARBA00041776"/>
    </source>
</evidence>
<keyword evidence="17" id="KW-0902">Two-component regulatory system</keyword>
<keyword evidence="18" id="KW-0346">Stress response</keyword>
<dbReference type="Proteomes" id="UP001589613">
    <property type="component" value="Unassembled WGS sequence"/>
</dbReference>
<proteinExistence type="predicted"/>
<dbReference type="PANTHER" id="PTHR44936">
    <property type="entry name" value="SENSOR PROTEIN CREC"/>
    <property type="match status" value="1"/>
</dbReference>
<evidence type="ECO:0000256" key="20">
    <source>
        <dbReference type="ARBA" id="ARBA00023211"/>
    </source>
</evidence>
<evidence type="ECO:0000256" key="9">
    <source>
        <dbReference type="ARBA" id="ARBA00022692"/>
    </source>
</evidence>
<comment type="subcellular location">
    <subcellularLocation>
        <location evidence="4">Cell membrane</location>
        <topology evidence="4">Multi-pass membrane protein</topology>
    </subcellularLocation>
</comment>
<dbReference type="Gene3D" id="3.30.565.10">
    <property type="entry name" value="Histidine kinase-like ATPase, C-terminal domain"/>
    <property type="match status" value="1"/>
</dbReference>
<dbReference type="EC" id="2.7.13.3" evidence="5"/>
<evidence type="ECO:0000256" key="4">
    <source>
        <dbReference type="ARBA" id="ARBA00004651"/>
    </source>
</evidence>
<dbReference type="CDD" id="cd00082">
    <property type="entry name" value="HisKA"/>
    <property type="match status" value="1"/>
</dbReference>
<dbReference type="SMART" id="SM00304">
    <property type="entry name" value="HAMP"/>
    <property type="match status" value="1"/>
</dbReference>
<evidence type="ECO:0000256" key="5">
    <source>
        <dbReference type="ARBA" id="ARBA00012438"/>
    </source>
</evidence>
<evidence type="ECO:0000256" key="1">
    <source>
        <dbReference type="ARBA" id="ARBA00000085"/>
    </source>
</evidence>
<dbReference type="Pfam" id="PF00512">
    <property type="entry name" value="HisKA"/>
    <property type="match status" value="1"/>
</dbReference>
<comment type="cofactor">
    <cofactor evidence="2">
        <name>Mn(2+)</name>
        <dbReference type="ChEBI" id="CHEBI:29035"/>
    </cofactor>
</comment>
<comment type="caution">
    <text evidence="27">The sequence shown here is derived from an EMBL/GenBank/DDBJ whole genome shotgun (WGS) entry which is preliminary data.</text>
</comment>
<feature type="transmembrane region" description="Helical" evidence="24">
    <location>
        <begin position="58"/>
        <end position="79"/>
    </location>
</feature>
<sequence>MPAEQARTGPAPVTPGTADRAPGPLGGVGTVRTKIGLLVAGSVLAAVVVLEVGRGAGVPGWLTLPVTLAVALVVTQWLARGMTAPLRAMTEAADRMAAGDYSTVVTATGHDEVTRLADAFTRMAGDLDRADTTRRQLLETVSHELRTPLAAQRALLENLVDGVVQPDDAALQGALAQAERLSDLVTDLLDLTRLESGAVPLVLTHTSAADLLNQAVAEAGLGARDVQHRTVVTPTDLEVLVDPARMSQVVGNLLDNASRHSPTGGTVTLHVRGPGETGTSPDGSEDPVPMDRWRLEVVDEGPGIPPDRAEAVFTRYGRGDDRGGGTGLGLAIARWICELHGGSVSAHPRPDGRPGACLRVELPVRPPSGRPVRSGVDGSTERPSTGAATPGPVAVPVADGPAAHAVDPIFGRLWPPERVPAAPVQLVGAVGIGAFAALVLPDHDAGLGLLTVLLAGGALVLWSSVRRRAAWTVVSALLSVGLGALVVLRAADWLPVLVLLVVSLLVTTALTGARRLGALLLGPPAWVLSAVRGLPLLQRTLATTRGHRLLWPVVRTVMLSAVALVVFGGLFASGDAVFGAWVDRLLPDVDLVLADTLVLRAFLWFFVAGVVLAGTYLALNPPPVERAAGPSPRTVTRPWEWAVPVGAVVAVLLGFLVAQASAMWGGHDFVRRSTGLTYAEYVHQGFAQLTVATALTLGTIGLAVRVAPRRTRGDRILLRGLLGTLGVLTLVVVASALFRMAVYQEAYGYTVTRVLVDLFELWLGLVVVMVLVAGIRLSGRWVPRAALLAGASMLLVLGVADPEARVAGANIERFEQTGRLDLVYLASLGPDATPVIAERLPDDLAACVLANLRHDTDPDPLWGWNLGRARAAEAVPAGFDAQSPPEEGGQGCLRVIGEDGR</sequence>
<accession>A0ABV5UYL1</accession>
<dbReference type="InterPro" id="IPR004358">
    <property type="entry name" value="Sig_transdc_His_kin-like_C"/>
</dbReference>
<evidence type="ECO:0000256" key="24">
    <source>
        <dbReference type="SAM" id="Phobius"/>
    </source>
</evidence>
<dbReference type="InterPro" id="IPR003660">
    <property type="entry name" value="HAMP_dom"/>
</dbReference>
<feature type="transmembrane region" description="Helical" evidence="24">
    <location>
        <begin position="641"/>
        <end position="665"/>
    </location>
</feature>
<dbReference type="InterPro" id="IPR005467">
    <property type="entry name" value="His_kinase_dom"/>
</dbReference>
<dbReference type="Gene3D" id="1.10.287.130">
    <property type="match status" value="1"/>
</dbReference>
<keyword evidence="7" id="KW-0597">Phosphoprotein</keyword>
<name>A0ABV5UYL1_9MICO</name>
<dbReference type="Pfam" id="PF00672">
    <property type="entry name" value="HAMP"/>
    <property type="match status" value="1"/>
</dbReference>
<gene>
    <name evidence="27" type="ORF">ACFFN0_01110</name>
</gene>
<keyword evidence="8" id="KW-0808">Transferase</keyword>
<feature type="transmembrane region" description="Helical" evidence="24">
    <location>
        <begin position="716"/>
        <end position="738"/>
    </location>
</feature>
<keyword evidence="14" id="KW-0460">Magnesium</keyword>
<evidence type="ECO:0000256" key="2">
    <source>
        <dbReference type="ARBA" id="ARBA00001936"/>
    </source>
</evidence>
<keyword evidence="9 24" id="KW-0812">Transmembrane</keyword>
<evidence type="ECO:0000256" key="14">
    <source>
        <dbReference type="ARBA" id="ARBA00022842"/>
    </source>
</evidence>
<dbReference type="SMART" id="SM00387">
    <property type="entry name" value="HATPase_c"/>
    <property type="match status" value="1"/>
</dbReference>
<evidence type="ECO:0000256" key="3">
    <source>
        <dbReference type="ARBA" id="ARBA00001946"/>
    </source>
</evidence>
<evidence type="ECO:0000256" key="19">
    <source>
        <dbReference type="ARBA" id="ARBA00023026"/>
    </source>
</evidence>
<feature type="region of interest" description="Disordered" evidence="23">
    <location>
        <begin position="362"/>
        <end position="392"/>
    </location>
</feature>
<comment type="cofactor">
    <cofactor evidence="3">
        <name>Mg(2+)</name>
        <dbReference type="ChEBI" id="CHEBI:18420"/>
    </cofactor>
</comment>
<feature type="transmembrane region" description="Helical" evidence="24">
    <location>
        <begin position="35"/>
        <end position="52"/>
    </location>
</feature>
<evidence type="ECO:0000256" key="6">
    <source>
        <dbReference type="ARBA" id="ARBA00022475"/>
    </source>
</evidence>